<dbReference type="InterPro" id="IPR011990">
    <property type="entry name" value="TPR-like_helical_dom_sf"/>
</dbReference>
<dbReference type="SMART" id="SM00028">
    <property type="entry name" value="TPR"/>
    <property type="match status" value="7"/>
</dbReference>
<proteinExistence type="predicted"/>
<name>A0A853AP33_9PSEU</name>
<dbReference type="InterPro" id="IPR049945">
    <property type="entry name" value="AAA_22"/>
</dbReference>
<feature type="transmembrane region" description="Helical" evidence="1">
    <location>
        <begin position="38"/>
        <end position="55"/>
    </location>
</feature>
<evidence type="ECO:0000313" key="4">
    <source>
        <dbReference type="Proteomes" id="UP000587002"/>
    </source>
</evidence>
<keyword evidence="1" id="KW-1133">Transmembrane helix</keyword>
<gene>
    <name evidence="3" type="ORF">HNR68_000471</name>
</gene>
<comment type="caution">
    <text evidence="3">The sequence shown here is derived from an EMBL/GenBank/DDBJ whole genome shotgun (WGS) entry which is preliminary data.</text>
</comment>
<dbReference type="PANTHER" id="PTHR10098">
    <property type="entry name" value="RAPSYN-RELATED"/>
    <property type="match status" value="1"/>
</dbReference>
<evidence type="ECO:0000313" key="3">
    <source>
        <dbReference type="EMBL" id="NYI81841.1"/>
    </source>
</evidence>
<reference evidence="3 4" key="1">
    <citation type="submission" date="2020-07" db="EMBL/GenBank/DDBJ databases">
        <title>Sequencing the genomes of 1000 actinobacteria strains.</title>
        <authorList>
            <person name="Klenk H.-P."/>
        </authorList>
    </citation>
    <scope>NUCLEOTIDE SEQUENCE [LARGE SCALE GENOMIC DNA]</scope>
    <source>
        <strain evidence="3 4">DSM 44065</strain>
    </source>
</reference>
<evidence type="ECO:0000259" key="2">
    <source>
        <dbReference type="Pfam" id="PF13401"/>
    </source>
</evidence>
<dbReference type="Proteomes" id="UP000587002">
    <property type="component" value="Unassembled WGS sequence"/>
</dbReference>
<accession>A0A853AP33</accession>
<keyword evidence="1" id="KW-0472">Membrane</keyword>
<organism evidence="3 4">
    <name type="scientific">Saccharopolyspora hordei</name>
    <dbReference type="NCBI Taxonomy" id="1838"/>
    <lineage>
        <taxon>Bacteria</taxon>
        <taxon>Bacillati</taxon>
        <taxon>Actinomycetota</taxon>
        <taxon>Actinomycetes</taxon>
        <taxon>Pseudonocardiales</taxon>
        <taxon>Pseudonocardiaceae</taxon>
        <taxon>Saccharopolyspora</taxon>
    </lineage>
</organism>
<dbReference type="InterPro" id="IPR027417">
    <property type="entry name" value="P-loop_NTPase"/>
</dbReference>
<dbReference type="InterPro" id="IPR019734">
    <property type="entry name" value="TPR_rpt"/>
</dbReference>
<evidence type="ECO:0000256" key="1">
    <source>
        <dbReference type="SAM" id="Phobius"/>
    </source>
</evidence>
<dbReference type="SUPFAM" id="SSF52540">
    <property type="entry name" value="P-loop containing nucleoside triphosphate hydrolases"/>
    <property type="match status" value="1"/>
</dbReference>
<dbReference type="GO" id="GO:0016887">
    <property type="term" value="F:ATP hydrolysis activity"/>
    <property type="evidence" value="ECO:0007669"/>
    <property type="project" value="InterPro"/>
</dbReference>
<dbReference type="AlphaFoldDB" id="A0A853AP33"/>
<dbReference type="PANTHER" id="PTHR10098:SF106">
    <property type="entry name" value="TETRATRICOPEPTIDE REPEAT PROTEIN 28-LIKE PROTEIN"/>
    <property type="match status" value="1"/>
</dbReference>
<dbReference type="Pfam" id="PF13424">
    <property type="entry name" value="TPR_12"/>
    <property type="match status" value="3"/>
</dbReference>
<keyword evidence="4" id="KW-1185">Reference proteome</keyword>
<feature type="transmembrane region" description="Helical" evidence="1">
    <location>
        <begin position="6"/>
        <end position="26"/>
    </location>
</feature>
<dbReference type="Pfam" id="PF13401">
    <property type="entry name" value="AAA_22"/>
    <property type="match status" value="1"/>
</dbReference>
<dbReference type="RefSeq" id="WP_179717186.1">
    <property type="nucleotide sequence ID" value="NZ_BAABFH010000001.1"/>
</dbReference>
<sequence>MTKGMWTALAVGCSAATGLGIVMVLIGLGNADKVGSSVGGVFGLLSAALAAVSILQTRRATASSSDPAGSAEITNTVGSGTTVRSAVQSGTVGDVAIDQGVIAKGNARVYLTPPREDPAPLPPPHVELCLGRDREVAEVVAAWMVGRAVAAVGGPGMGKSTVLGHALTREEVEDRYGARRYVVSCDGAPSAGAVIDKLAQTLGITSTGADLRGRTLKFLHAEPCVLVLDNFETVLDGDYSGAVELLRQLRSAPDRVALGLGYRGSRLPHGIANIPSVVIGRLPEESAAELFQTTAGRTFEESELTPLLRELDGVPLAIVLLASLAGFEDDLGTLRAAWQAKRTDLLQHGTDRASSLPVSLELSWDTLSTDARATLSLAAELPDGWPTGGSSLYLSDELVAGVPELSRRALLHTDDDRQRCLAPVRQHVRTHHPAHERHLQHLYGRVCALASRARDVGGNDGAAAVSEVLPEFANVVEVTRNHLDQDMGLLSAVPDLLEYQRFSGLGNDELAHAALALEHDTTLKARITSQLAELYSARSDNQRARHLYGQAQQLYQKTGDLLGQADCLLNLGEIAFIESDNNQARNLFQQAQPLYQQTGDLLGQADCLLNLGKIAFIESDNNQARNLFQQAQPLYQQTGDLLGQANCLLNLGEIAFIESDNNQARNLFQQAQPLYQQTGDLLGQANCLLNLGKIAFIESDNNQARNLFQQAQPLYQQTGDLLGQANCLLNLGEIAFIESDNNQARNLFQQAQPLYQQTGDLLGQANCLLNLGKIAFRESDNNQARNLFQQAQPLYQRINARYSQAFTHAWLARVTTGEERTEHRLRMDKLAEDLGHDWLKQQLHDIADD</sequence>
<keyword evidence="1" id="KW-0812">Transmembrane</keyword>
<dbReference type="EMBL" id="JACCFJ010000001">
    <property type="protein sequence ID" value="NYI81841.1"/>
    <property type="molecule type" value="Genomic_DNA"/>
</dbReference>
<dbReference type="Gene3D" id="3.40.50.300">
    <property type="entry name" value="P-loop containing nucleotide triphosphate hydrolases"/>
    <property type="match status" value="1"/>
</dbReference>
<dbReference type="SUPFAM" id="SSF48452">
    <property type="entry name" value="TPR-like"/>
    <property type="match status" value="2"/>
</dbReference>
<protein>
    <submittedName>
        <fullName evidence="3">Tetratricopeptide (TPR) repeat protein</fullName>
    </submittedName>
</protein>
<feature type="domain" description="ORC1/DEAH AAA+ ATPase" evidence="2">
    <location>
        <begin position="148"/>
        <end position="252"/>
    </location>
</feature>
<dbReference type="Gene3D" id="1.25.40.10">
    <property type="entry name" value="Tetratricopeptide repeat domain"/>
    <property type="match status" value="2"/>
</dbReference>